<proteinExistence type="predicted"/>
<dbReference type="Gene3D" id="1.10.10.10">
    <property type="entry name" value="Winged helix-like DNA-binding domain superfamily/Winged helix DNA-binding domain"/>
    <property type="match status" value="1"/>
</dbReference>
<reference evidence="5 6" key="1">
    <citation type="submission" date="2020-03" db="EMBL/GenBank/DDBJ databases">
        <title>Whole genome shotgun sequence of Phytohabitans rumicis NBRC 108638.</title>
        <authorList>
            <person name="Komaki H."/>
            <person name="Tamura T."/>
        </authorList>
    </citation>
    <scope>NUCLEOTIDE SEQUENCE [LARGE SCALE GENOMIC DNA]</scope>
    <source>
        <strain evidence="5 6">NBRC 108638</strain>
    </source>
</reference>
<dbReference type="PANTHER" id="PTHR33204">
    <property type="entry name" value="TRANSCRIPTIONAL REGULATOR, MARR FAMILY"/>
    <property type="match status" value="1"/>
</dbReference>
<evidence type="ECO:0000259" key="4">
    <source>
        <dbReference type="PROSITE" id="PS51118"/>
    </source>
</evidence>
<keyword evidence="6" id="KW-1185">Reference proteome</keyword>
<name>A0A6V8LI62_9ACTN</name>
<feature type="domain" description="HTH hxlR-type" evidence="4">
    <location>
        <begin position="67"/>
        <end position="163"/>
    </location>
</feature>
<dbReference type="PROSITE" id="PS51118">
    <property type="entry name" value="HTH_HXLR"/>
    <property type="match status" value="1"/>
</dbReference>
<organism evidence="5 6">
    <name type="scientific">Phytohabitans rumicis</name>
    <dbReference type="NCBI Taxonomy" id="1076125"/>
    <lineage>
        <taxon>Bacteria</taxon>
        <taxon>Bacillati</taxon>
        <taxon>Actinomycetota</taxon>
        <taxon>Actinomycetes</taxon>
        <taxon>Micromonosporales</taxon>
        <taxon>Micromonosporaceae</taxon>
    </lineage>
</organism>
<evidence type="ECO:0000256" key="2">
    <source>
        <dbReference type="ARBA" id="ARBA00023125"/>
    </source>
</evidence>
<gene>
    <name evidence="5" type="ORF">Prum_095160</name>
</gene>
<evidence type="ECO:0000256" key="3">
    <source>
        <dbReference type="ARBA" id="ARBA00023163"/>
    </source>
</evidence>
<dbReference type="PANTHER" id="PTHR33204:SF37">
    <property type="entry name" value="HTH-TYPE TRANSCRIPTIONAL REGULATOR YODB"/>
    <property type="match status" value="1"/>
</dbReference>
<comment type="caution">
    <text evidence="5">The sequence shown here is derived from an EMBL/GenBank/DDBJ whole genome shotgun (WGS) entry which is preliminary data.</text>
</comment>
<accession>A0A6V8LI62</accession>
<dbReference type="InterPro" id="IPR036388">
    <property type="entry name" value="WH-like_DNA-bd_sf"/>
</dbReference>
<keyword evidence="1" id="KW-0805">Transcription regulation</keyword>
<keyword evidence="2" id="KW-0238">DNA-binding</keyword>
<dbReference type="EMBL" id="BLPG01000002">
    <property type="protein sequence ID" value="GFJ95874.1"/>
    <property type="molecule type" value="Genomic_DNA"/>
</dbReference>
<dbReference type="InterPro" id="IPR002577">
    <property type="entry name" value="HTH_HxlR"/>
</dbReference>
<dbReference type="SUPFAM" id="SSF46785">
    <property type="entry name" value="Winged helix' DNA-binding domain"/>
    <property type="match status" value="1"/>
</dbReference>
<dbReference type="InterPro" id="IPR036390">
    <property type="entry name" value="WH_DNA-bd_sf"/>
</dbReference>
<dbReference type="AlphaFoldDB" id="A0A6V8LI62"/>
<dbReference type="GO" id="GO:0003677">
    <property type="term" value="F:DNA binding"/>
    <property type="evidence" value="ECO:0007669"/>
    <property type="project" value="UniProtKB-KW"/>
</dbReference>
<sequence>MTRYSDVRSDMSAVFLSASIVGSTLGRPAFVAQKALCGALRRARAALSDPRGVRMSLVVPDVLEEGCTTRQALERLASKWRVLLIYALLAGPQRHAELRRRIQGITQKVLTETLRDMERDGLVQRRVLKQTPPQHVEYALTALGKTLQEPLAAICAWATDHTE</sequence>
<evidence type="ECO:0000313" key="6">
    <source>
        <dbReference type="Proteomes" id="UP000482960"/>
    </source>
</evidence>
<evidence type="ECO:0000256" key="1">
    <source>
        <dbReference type="ARBA" id="ARBA00023015"/>
    </source>
</evidence>
<protein>
    <recommendedName>
        <fullName evidence="4">HTH hxlR-type domain-containing protein</fullName>
    </recommendedName>
</protein>
<evidence type="ECO:0000313" key="5">
    <source>
        <dbReference type="EMBL" id="GFJ95874.1"/>
    </source>
</evidence>
<keyword evidence="3" id="KW-0804">Transcription</keyword>
<dbReference type="Pfam" id="PF01638">
    <property type="entry name" value="HxlR"/>
    <property type="match status" value="1"/>
</dbReference>
<reference evidence="5 6" key="2">
    <citation type="submission" date="2020-03" db="EMBL/GenBank/DDBJ databases">
        <authorList>
            <person name="Ichikawa N."/>
            <person name="Kimura A."/>
            <person name="Kitahashi Y."/>
            <person name="Uohara A."/>
        </authorList>
    </citation>
    <scope>NUCLEOTIDE SEQUENCE [LARGE SCALE GENOMIC DNA]</scope>
    <source>
        <strain evidence="5 6">NBRC 108638</strain>
    </source>
</reference>
<dbReference type="Proteomes" id="UP000482960">
    <property type="component" value="Unassembled WGS sequence"/>
</dbReference>